<dbReference type="AlphaFoldDB" id="A0A5A9NNK5"/>
<dbReference type="PANTHER" id="PTHR24006">
    <property type="entry name" value="UBIQUITIN CARBOXYL-TERMINAL HYDROLASE"/>
    <property type="match status" value="1"/>
</dbReference>
<evidence type="ECO:0000313" key="3">
    <source>
        <dbReference type="EMBL" id="KAA0711048.1"/>
    </source>
</evidence>
<dbReference type="Pfam" id="PF00443">
    <property type="entry name" value="UCH"/>
    <property type="match status" value="1"/>
</dbReference>
<dbReference type="PANTHER" id="PTHR24006:SF915">
    <property type="entry name" value="UBIQUITIN CARBOXYL-TERMINAL HYDROLASE-RELATED"/>
    <property type="match status" value="1"/>
</dbReference>
<sequence length="736" mass="82811">MEEGKKKKKGRLQRGLKKVLNCFLSCSSSTSKESPEEDDVYELTTKPASTKPPSVFGGAAMILGSENSDCSDEVSLPLKEKNRDILEEEKRHASSNTTIEINYSAEEGDLLNSSENVANELEDRSTDFDEEQRVSPTGSFTYTSANNHTSGLLLTHLDPGFVRNLRSMHVDSVYDALILSSVEMEDSDELSQEEILQLIQCSTEPPNHQQENDYDGQKQPVNVKHMGLPNIWNTCYMNSTIQCFLSIPPIIKDIVFQENTWKNEPGSKMLRAFSDLHFARRNKTQDKQKTDLLEAVKDCIAMRNSIFEGDDQQDAHEFLITLLAQLTDEAEMCQHSTMTFRNPVANLEFRVNHLRTCETCGNQSCSTEEVNCLSLVLIPEKSLTESLQQYFATSQLECRCVKCQGTQASESVEIQTLPRVLVLLVMRFDIFTARKIKGCLAVPEDLKSGQLHSCEQGADLYSKEATQQAQADANYKLSGAVSHYGSSLHAGHYVSNIRDPCGAEWLKCDDETVKSVTWTKASKTMENHGYMFFYLRRKEKKQLHKFRSFKGDVEKSCKTDSTVPASLKPHAVLGGAAMILGSETSDNGDEVYLPPEEKNRDILEEDTSIGSGQRLHRNEESRFLRAMISRTAHEFLITLLAQLTDEAEMCQHSTMTFRNPVANLEFRVNRLRTCEFCGNQSCSTEEVNCLSLVLIPRKSLTESLQQYFATSQLECCFVKCQGTQASESVEIRSLPR</sequence>
<dbReference type="Gene3D" id="3.90.70.10">
    <property type="entry name" value="Cysteine proteinases"/>
    <property type="match status" value="2"/>
</dbReference>
<name>A0A5A9NNK5_9TELE</name>
<reference evidence="3 4" key="1">
    <citation type="journal article" date="2019" name="Mol. Ecol. Resour.">
        <title>Chromosome-level genome assembly of Triplophysa tibetana, a fish adapted to the harsh high-altitude environment of the Tibetan Plateau.</title>
        <authorList>
            <person name="Yang X."/>
            <person name="Liu H."/>
            <person name="Ma Z."/>
            <person name="Zou Y."/>
            <person name="Zou M."/>
            <person name="Mao Y."/>
            <person name="Li X."/>
            <person name="Wang H."/>
            <person name="Chen T."/>
            <person name="Wang W."/>
            <person name="Yang R."/>
        </authorList>
    </citation>
    <scope>NUCLEOTIDE SEQUENCE [LARGE SCALE GENOMIC DNA]</scope>
    <source>
        <strain evidence="3">TTIB1903HZAU</strain>
        <tissue evidence="3">Muscle</tissue>
    </source>
</reference>
<dbReference type="Proteomes" id="UP000324632">
    <property type="component" value="Chromosome 15"/>
</dbReference>
<evidence type="ECO:0000256" key="1">
    <source>
        <dbReference type="SAM" id="MobiDB-lite"/>
    </source>
</evidence>
<evidence type="ECO:0000259" key="2">
    <source>
        <dbReference type="PROSITE" id="PS50235"/>
    </source>
</evidence>
<dbReference type="InterPro" id="IPR028889">
    <property type="entry name" value="USP"/>
</dbReference>
<keyword evidence="4" id="KW-1185">Reference proteome</keyword>
<dbReference type="GO" id="GO:0005829">
    <property type="term" value="C:cytosol"/>
    <property type="evidence" value="ECO:0007669"/>
    <property type="project" value="TreeGrafter"/>
</dbReference>
<feature type="region of interest" description="Disordered" evidence="1">
    <location>
        <begin position="89"/>
        <end position="111"/>
    </location>
</feature>
<dbReference type="SUPFAM" id="SSF54001">
    <property type="entry name" value="Cysteine proteinases"/>
    <property type="match status" value="2"/>
</dbReference>
<protein>
    <recommendedName>
        <fullName evidence="2">USP domain-containing protein</fullName>
    </recommendedName>
</protein>
<feature type="domain" description="USP" evidence="2">
    <location>
        <begin position="226"/>
        <end position="537"/>
    </location>
</feature>
<organism evidence="3 4">
    <name type="scientific">Triplophysa tibetana</name>
    <dbReference type="NCBI Taxonomy" id="1572043"/>
    <lineage>
        <taxon>Eukaryota</taxon>
        <taxon>Metazoa</taxon>
        <taxon>Chordata</taxon>
        <taxon>Craniata</taxon>
        <taxon>Vertebrata</taxon>
        <taxon>Euteleostomi</taxon>
        <taxon>Actinopterygii</taxon>
        <taxon>Neopterygii</taxon>
        <taxon>Teleostei</taxon>
        <taxon>Ostariophysi</taxon>
        <taxon>Cypriniformes</taxon>
        <taxon>Nemacheilidae</taxon>
        <taxon>Triplophysa</taxon>
    </lineage>
</organism>
<dbReference type="PROSITE" id="PS50235">
    <property type="entry name" value="USP_3"/>
    <property type="match status" value="1"/>
</dbReference>
<dbReference type="GO" id="GO:0005634">
    <property type="term" value="C:nucleus"/>
    <property type="evidence" value="ECO:0007669"/>
    <property type="project" value="TreeGrafter"/>
</dbReference>
<dbReference type="CDD" id="cd02257">
    <property type="entry name" value="Peptidase_C19"/>
    <property type="match status" value="1"/>
</dbReference>
<dbReference type="InterPro" id="IPR001394">
    <property type="entry name" value="Peptidase_C19_UCH"/>
</dbReference>
<feature type="region of interest" description="Disordered" evidence="1">
    <location>
        <begin position="27"/>
        <end position="52"/>
    </location>
</feature>
<evidence type="ECO:0000313" key="4">
    <source>
        <dbReference type="Proteomes" id="UP000324632"/>
    </source>
</evidence>
<accession>A0A5A9NNK5</accession>
<dbReference type="GO" id="GO:0004843">
    <property type="term" value="F:cysteine-type deubiquitinase activity"/>
    <property type="evidence" value="ECO:0007669"/>
    <property type="project" value="InterPro"/>
</dbReference>
<dbReference type="EMBL" id="SOYY01000015">
    <property type="protein sequence ID" value="KAA0711048.1"/>
    <property type="molecule type" value="Genomic_DNA"/>
</dbReference>
<dbReference type="InterPro" id="IPR038765">
    <property type="entry name" value="Papain-like_cys_pep_sf"/>
</dbReference>
<gene>
    <name evidence="3" type="ORF">E1301_Tti002844</name>
</gene>
<dbReference type="GO" id="GO:0000082">
    <property type="term" value="P:G1/S transition of mitotic cell cycle"/>
    <property type="evidence" value="ECO:0007669"/>
    <property type="project" value="TreeGrafter"/>
</dbReference>
<proteinExistence type="predicted"/>
<comment type="caution">
    <text evidence="3">The sequence shown here is derived from an EMBL/GenBank/DDBJ whole genome shotgun (WGS) entry which is preliminary data.</text>
</comment>
<dbReference type="InterPro" id="IPR050164">
    <property type="entry name" value="Peptidase_C19"/>
</dbReference>
<dbReference type="GO" id="GO:0016579">
    <property type="term" value="P:protein deubiquitination"/>
    <property type="evidence" value="ECO:0007669"/>
    <property type="project" value="InterPro"/>
</dbReference>